<feature type="region of interest" description="Disordered" evidence="4">
    <location>
        <begin position="90"/>
        <end position="159"/>
    </location>
</feature>
<evidence type="ECO:0000313" key="6">
    <source>
        <dbReference type="EMBL" id="KAG8183779.1"/>
    </source>
</evidence>
<comment type="caution">
    <text evidence="6">The sequence shown here is derived from an EMBL/GenBank/DDBJ whole genome shotgun (WGS) entry which is preliminary data.</text>
</comment>
<protein>
    <recommendedName>
        <fullName evidence="5">Spaetzle domain-containing protein</fullName>
    </recommendedName>
</protein>
<evidence type="ECO:0000256" key="2">
    <source>
        <dbReference type="ARBA" id="ARBA00023157"/>
    </source>
</evidence>
<accession>A0AAV6UI64</accession>
<dbReference type="GO" id="GO:0008083">
    <property type="term" value="F:growth factor activity"/>
    <property type="evidence" value="ECO:0007669"/>
    <property type="project" value="TreeGrafter"/>
</dbReference>
<dbReference type="Gene3D" id="2.10.90.10">
    <property type="entry name" value="Cystine-knot cytokines"/>
    <property type="match status" value="1"/>
</dbReference>
<dbReference type="PANTHER" id="PTHR23199">
    <property type="entry name" value="NEUROTROPHIN 1-RELATED"/>
    <property type="match status" value="1"/>
</dbReference>
<dbReference type="GO" id="GO:0005615">
    <property type="term" value="C:extracellular space"/>
    <property type="evidence" value="ECO:0007669"/>
    <property type="project" value="UniProtKB-ARBA"/>
</dbReference>
<sequence>MSRDNLSSAEQRHFGILVSPYDSIETLPSRNSMPIVRILRGKIVPIPDLPQELIPILLGTYRPTHTSETSLDDPKMTENVLDDAILSLLQGDDNRSGRPMASNNNDFRRPPETAYEPWHPGSGPRYNRKSPSTNHVGSLKASEPHGLRTSYSFGPPGDQWSMGPRCDRLTEEICLDDSDYPSSAILSSIYKDKAKFDLMYAEVKVRESQVEGLSRQQEQAYTFDHYYGQQSSASQVSNLDPRDYGHGGGFVCPSEVHYGRPHRAKNRRGEWKVVVNVGEYTQTLRMEKCLASGNPCKYVVAHMQSTCSQVYSYHRLLVFSKDNGLHIDLFRVPTGCACHLRKGGYQQTYSEPVPYLAHRPTGQHHYEEFGGHVETAPVSQTTDEGPQQPVEKKPPSFGSTLWAILGGGPQAGALSQQPQFQDEVKKNIGWTQHVKHLPHMLKQVSPDQVLKQLLDMDDNDDYDVRRLRIRTKPGNNGGYASHLSPVSVPLPPPPPPRAVIARRPVVTAATQDVFGRHRQLPAKVIAISDHPPAKIYSFSKDGLRITETTPSNHQQKVRADPNLTYQSEQSYSYGARVPSSDQQFQNVKAYKITPGMFHPQQQSGEKLQFSEDEFSTGSQDMDQYTTGSRDGSMDSGSIPGLRPVLRPMKNSDRVVEDADLIAIEKSEDGQIHAFKVVESVNKNDSAEDDDDEDSRMNYSYHPILEYLNM</sequence>
<keyword evidence="1" id="KW-0732">Signal</keyword>
<proteinExistence type="predicted"/>
<dbReference type="Proteomes" id="UP000827092">
    <property type="component" value="Unassembled WGS sequence"/>
</dbReference>
<dbReference type="Pfam" id="PF16077">
    <property type="entry name" value="Spaetzle"/>
    <property type="match status" value="1"/>
</dbReference>
<dbReference type="SUPFAM" id="SSF57501">
    <property type="entry name" value="Cystine-knot cytokines"/>
    <property type="match status" value="1"/>
</dbReference>
<evidence type="ECO:0000256" key="3">
    <source>
        <dbReference type="ARBA" id="ARBA00023180"/>
    </source>
</evidence>
<dbReference type="GO" id="GO:0021556">
    <property type="term" value="P:central nervous system formation"/>
    <property type="evidence" value="ECO:0007669"/>
    <property type="project" value="TreeGrafter"/>
</dbReference>
<keyword evidence="7" id="KW-1185">Reference proteome</keyword>
<gene>
    <name evidence="6" type="ORF">JTE90_001675</name>
</gene>
<feature type="region of interest" description="Disordered" evidence="4">
    <location>
        <begin position="376"/>
        <end position="395"/>
    </location>
</feature>
<organism evidence="6 7">
    <name type="scientific">Oedothorax gibbosus</name>
    <dbReference type="NCBI Taxonomy" id="931172"/>
    <lineage>
        <taxon>Eukaryota</taxon>
        <taxon>Metazoa</taxon>
        <taxon>Ecdysozoa</taxon>
        <taxon>Arthropoda</taxon>
        <taxon>Chelicerata</taxon>
        <taxon>Arachnida</taxon>
        <taxon>Araneae</taxon>
        <taxon>Araneomorphae</taxon>
        <taxon>Entelegynae</taxon>
        <taxon>Araneoidea</taxon>
        <taxon>Linyphiidae</taxon>
        <taxon>Erigoninae</taxon>
        <taxon>Oedothorax</taxon>
    </lineage>
</organism>
<reference evidence="6 7" key="1">
    <citation type="journal article" date="2022" name="Nat. Ecol. Evol.">
        <title>A masculinizing supergene underlies an exaggerated male reproductive morph in a spider.</title>
        <authorList>
            <person name="Hendrickx F."/>
            <person name="De Corte Z."/>
            <person name="Sonet G."/>
            <person name="Van Belleghem S.M."/>
            <person name="Kostlbacher S."/>
            <person name="Vangestel C."/>
        </authorList>
    </citation>
    <scope>NUCLEOTIDE SEQUENCE [LARGE SCALE GENOMIC DNA]</scope>
    <source>
        <strain evidence="6">W744_W776</strain>
    </source>
</reference>
<name>A0AAV6UI64_9ARAC</name>
<dbReference type="InterPro" id="IPR032104">
    <property type="entry name" value="Spaetzle"/>
</dbReference>
<dbReference type="GO" id="GO:0005121">
    <property type="term" value="F:Toll binding"/>
    <property type="evidence" value="ECO:0007669"/>
    <property type="project" value="TreeGrafter"/>
</dbReference>
<evidence type="ECO:0000256" key="1">
    <source>
        <dbReference type="ARBA" id="ARBA00022729"/>
    </source>
</evidence>
<feature type="domain" description="Spaetzle" evidence="5">
    <location>
        <begin position="250"/>
        <end position="340"/>
    </location>
</feature>
<evidence type="ECO:0000313" key="7">
    <source>
        <dbReference type="Proteomes" id="UP000827092"/>
    </source>
</evidence>
<dbReference type="InterPro" id="IPR029034">
    <property type="entry name" value="Cystine-knot_cytokine"/>
</dbReference>
<dbReference type="PANTHER" id="PTHR23199:SF12">
    <property type="entry name" value="NEUROTROPHIN 1-RELATED"/>
    <property type="match status" value="1"/>
</dbReference>
<dbReference type="EMBL" id="JAFNEN010000405">
    <property type="protein sequence ID" value="KAG8183779.1"/>
    <property type="molecule type" value="Genomic_DNA"/>
</dbReference>
<keyword evidence="3" id="KW-0325">Glycoprotein</keyword>
<dbReference type="AlphaFoldDB" id="A0AAV6UI64"/>
<dbReference type="InterPro" id="IPR052444">
    <property type="entry name" value="Spz/Toll_ligand-like"/>
</dbReference>
<evidence type="ECO:0000259" key="5">
    <source>
        <dbReference type="Pfam" id="PF16077"/>
    </source>
</evidence>
<keyword evidence="2" id="KW-1015">Disulfide bond</keyword>
<dbReference type="GO" id="GO:0045087">
    <property type="term" value="P:innate immune response"/>
    <property type="evidence" value="ECO:0007669"/>
    <property type="project" value="TreeGrafter"/>
</dbReference>
<feature type="region of interest" description="Disordered" evidence="4">
    <location>
        <begin position="624"/>
        <end position="645"/>
    </location>
</feature>
<evidence type="ECO:0000256" key="4">
    <source>
        <dbReference type="SAM" id="MobiDB-lite"/>
    </source>
</evidence>